<feature type="compositionally biased region" description="Low complexity" evidence="1">
    <location>
        <begin position="48"/>
        <end position="64"/>
    </location>
</feature>
<evidence type="ECO:0000256" key="1">
    <source>
        <dbReference type="SAM" id="MobiDB-lite"/>
    </source>
</evidence>
<evidence type="ECO:0000256" key="2">
    <source>
        <dbReference type="SAM" id="Phobius"/>
    </source>
</evidence>
<feature type="compositionally biased region" description="Low complexity" evidence="1">
    <location>
        <begin position="14"/>
        <end position="35"/>
    </location>
</feature>
<organism evidence="3 4">
    <name type="scientific">Cyprinodon variegatus</name>
    <name type="common">Sheepshead minnow</name>
    <dbReference type="NCBI Taxonomy" id="28743"/>
    <lineage>
        <taxon>Eukaryota</taxon>
        <taxon>Metazoa</taxon>
        <taxon>Chordata</taxon>
        <taxon>Craniata</taxon>
        <taxon>Vertebrata</taxon>
        <taxon>Euteleostomi</taxon>
        <taxon>Actinopterygii</taxon>
        <taxon>Neopterygii</taxon>
        <taxon>Teleostei</taxon>
        <taxon>Neoteleostei</taxon>
        <taxon>Acanthomorphata</taxon>
        <taxon>Ovalentaria</taxon>
        <taxon>Atherinomorphae</taxon>
        <taxon>Cyprinodontiformes</taxon>
        <taxon>Cyprinodontidae</taxon>
        <taxon>Cyprinodon</taxon>
    </lineage>
</organism>
<dbReference type="GO" id="GO:0005886">
    <property type="term" value="C:plasma membrane"/>
    <property type="evidence" value="ECO:0007669"/>
    <property type="project" value="TreeGrafter"/>
</dbReference>
<feature type="region of interest" description="Disordered" evidence="1">
    <location>
        <begin position="108"/>
        <end position="220"/>
    </location>
</feature>
<dbReference type="Ensembl" id="ENSCVAT00000027493.1">
    <property type="protein sequence ID" value="ENSCVAP00000032060.1"/>
    <property type="gene ID" value="ENSCVAG00000021795.1"/>
</dbReference>
<protein>
    <submittedName>
        <fullName evidence="3">Selectin P ligand</fullName>
    </submittedName>
</protein>
<dbReference type="InterPro" id="IPR026195">
    <property type="entry name" value="PSGL-1"/>
</dbReference>
<sequence length="343" mass="36052">MTTDRPQSVRPTITATVTTASRGAASSSTPTAASTEQFFSSKTTVDVQTSSQITSTGSGLQQSTALSTATSEAQPSNLTTMTDAINQTIEHPYTSTFTDVAASTASHVPTQHSTSITGSKTEVPFTTSLGTSTQSTEVPTSGTFRSTGTELSSPSYPVPATTTFNSTPTGPVSTSTDSSNTTTANFSSPAWVFNPRNRESTTTWAPSTTKSPCEASKGSSSSEVLPCSTRGVVKQCLVIIAVLALVATIFIVSTIILCVKLSARKYKVRKPQQATEMTCISSLLPDRSITYTRQRNPVSNGVLVFPGVGDSDEEGGDNLTLTRFSTYTTNSANRFPHLSFGPL</sequence>
<dbReference type="AlphaFoldDB" id="A0A3Q2GQU3"/>
<dbReference type="InterPro" id="IPR008608">
    <property type="entry name" value="Ectropic_vir_integratn_site_2A"/>
</dbReference>
<keyword evidence="2" id="KW-0812">Transmembrane</keyword>
<feature type="compositionally biased region" description="Polar residues" evidence="1">
    <location>
        <begin position="1"/>
        <end position="13"/>
    </location>
</feature>
<dbReference type="GeneTree" id="ENSGT00940000170719"/>
<reference evidence="3" key="2">
    <citation type="submission" date="2025-09" db="UniProtKB">
        <authorList>
            <consortium name="Ensembl"/>
        </authorList>
    </citation>
    <scope>IDENTIFICATION</scope>
</reference>
<dbReference type="Proteomes" id="UP000265020">
    <property type="component" value="Unassembled WGS sequence"/>
</dbReference>
<feature type="compositionally biased region" description="Low complexity" evidence="1">
    <location>
        <begin position="173"/>
        <end position="188"/>
    </location>
</feature>
<name>A0A3Q2GQU3_CYPVA</name>
<keyword evidence="2" id="KW-1133">Transmembrane helix</keyword>
<dbReference type="PANTHER" id="PTHR17384:SF7">
    <property type="entry name" value="P-SELECTIN GLYCOPROTEIN LIGAND 1"/>
    <property type="match status" value="1"/>
</dbReference>
<keyword evidence="2" id="KW-0472">Membrane</keyword>
<feature type="compositionally biased region" description="Polar residues" evidence="1">
    <location>
        <begin position="108"/>
        <end position="172"/>
    </location>
</feature>
<dbReference type="Pfam" id="PF05399">
    <property type="entry name" value="EVI2A"/>
    <property type="match status" value="1"/>
</dbReference>
<dbReference type="PANTHER" id="PTHR17384">
    <property type="entry name" value="P-SELECTIN GLYCOPROTEIN LIGAND-1"/>
    <property type="match status" value="1"/>
</dbReference>
<dbReference type="GO" id="GO:0050901">
    <property type="term" value="P:leukocyte tethering or rolling"/>
    <property type="evidence" value="ECO:0007669"/>
    <property type="project" value="TreeGrafter"/>
</dbReference>
<evidence type="ECO:0000313" key="3">
    <source>
        <dbReference type="Ensembl" id="ENSCVAP00000032060.1"/>
    </source>
</evidence>
<keyword evidence="4" id="KW-1185">Reference proteome</keyword>
<evidence type="ECO:0000313" key="4">
    <source>
        <dbReference type="Proteomes" id="UP000265020"/>
    </source>
</evidence>
<accession>A0A3Q2GQU3</accession>
<dbReference type="STRING" id="28743.ENSCVAP00000032060"/>
<dbReference type="OMA" id="PCEASKG"/>
<feature type="compositionally biased region" description="Polar residues" evidence="1">
    <location>
        <begin position="65"/>
        <end position="77"/>
    </location>
</feature>
<feature type="compositionally biased region" description="Polar residues" evidence="1">
    <location>
        <begin position="36"/>
        <end position="47"/>
    </location>
</feature>
<feature type="transmembrane region" description="Helical" evidence="2">
    <location>
        <begin position="237"/>
        <end position="259"/>
    </location>
</feature>
<feature type="compositionally biased region" description="Polar residues" evidence="1">
    <location>
        <begin position="200"/>
        <end position="220"/>
    </location>
</feature>
<feature type="region of interest" description="Disordered" evidence="1">
    <location>
        <begin position="1"/>
        <end position="77"/>
    </location>
</feature>
<proteinExistence type="predicted"/>
<reference evidence="3" key="1">
    <citation type="submission" date="2025-08" db="UniProtKB">
        <authorList>
            <consortium name="Ensembl"/>
        </authorList>
    </citation>
    <scope>IDENTIFICATION</scope>
</reference>